<dbReference type="RefSeq" id="WP_054748953.1">
    <property type="nucleotide sequence ID" value="NZ_BKAM01000056.1"/>
</dbReference>
<keyword evidence="1" id="KW-0472">Membrane</keyword>
<feature type="transmembrane region" description="Helical" evidence="1">
    <location>
        <begin position="6"/>
        <end position="24"/>
    </location>
</feature>
<evidence type="ECO:0008006" key="4">
    <source>
        <dbReference type="Google" id="ProtNLM"/>
    </source>
</evidence>
<gene>
    <name evidence="2" type="ORF">LRA02_20680</name>
</gene>
<dbReference type="OrthoDB" id="2320818at2"/>
<feature type="transmembrane region" description="Helical" evidence="1">
    <location>
        <begin position="36"/>
        <end position="57"/>
    </location>
</feature>
<protein>
    <recommendedName>
        <fullName evidence="4">Nicotinamide mononucleotide transporter</fullName>
    </recommendedName>
</protein>
<dbReference type="AlphaFoldDB" id="A0A512PPT5"/>
<dbReference type="Proteomes" id="UP000321569">
    <property type="component" value="Unassembled WGS sequence"/>
</dbReference>
<feature type="transmembrane region" description="Helical" evidence="1">
    <location>
        <begin position="63"/>
        <end position="80"/>
    </location>
</feature>
<organism evidence="2 3">
    <name type="scientific">Lentilactobacillus rapi</name>
    <dbReference type="NCBI Taxonomy" id="481723"/>
    <lineage>
        <taxon>Bacteria</taxon>
        <taxon>Bacillati</taxon>
        <taxon>Bacillota</taxon>
        <taxon>Bacilli</taxon>
        <taxon>Lactobacillales</taxon>
        <taxon>Lactobacillaceae</taxon>
        <taxon>Lentilactobacillus</taxon>
    </lineage>
</organism>
<accession>A0A512PPT5</accession>
<keyword evidence="1" id="KW-1133">Transmembrane helix</keyword>
<reference evidence="2 3" key="1">
    <citation type="submission" date="2019-07" db="EMBL/GenBank/DDBJ databases">
        <title>Whole genome shotgun sequence of Lactobacillus rapi NBRC 109618.</title>
        <authorList>
            <person name="Hosoyama A."/>
            <person name="Uohara A."/>
            <person name="Ohji S."/>
            <person name="Ichikawa N."/>
        </authorList>
    </citation>
    <scope>NUCLEOTIDE SEQUENCE [LARGE SCALE GENOMIC DNA]</scope>
    <source>
        <strain evidence="2 3">NBRC 109618</strain>
    </source>
</reference>
<keyword evidence="1" id="KW-0812">Transmembrane</keyword>
<comment type="caution">
    <text evidence="2">The sequence shown here is derived from an EMBL/GenBank/DDBJ whole genome shotgun (WGS) entry which is preliminary data.</text>
</comment>
<evidence type="ECO:0000256" key="1">
    <source>
        <dbReference type="SAM" id="Phobius"/>
    </source>
</evidence>
<sequence>MFTGTFWVLAVWFLVNVIWMWFALDNQNLQKTFAWINVVAVIIGFGVYFTGTSVAGISTWFNVLNYVNIVLACAQFYYGYRNLHHTSVQH</sequence>
<dbReference type="STRING" id="1423795.FD12_GL002570"/>
<evidence type="ECO:0000313" key="3">
    <source>
        <dbReference type="Proteomes" id="UP000321569"/>
    </source>
</evidence>
<proteinExistence type="predicted"/>
<evidence type="ECO:0000313" key="2">
    <source>
        <dbReference type="EMBL" id="GEP73200.1"/>
    </source>
</evidence>
<name>A0A512PPT5_9LACO</name>
<dbReference type="EMBL" id="BKAM01000056">
    <property type="protein sequence ID" value="GEP73200.1"/>
    <property type="molecule type" value="Genomic_DNA"/>
</dbReference>